<sequence>MSSQIKKEIRDAEKNLNSSHDTHIVFTAPFTLEELRLAIEIWETGLVPAQWKRAVVIPILKKNKDPKQLSSYRPISLTSILGKTMEKLILNRLNWYLEDKI</sequence>
<accession>A0AAV4NIX1</accession>
<keyword evidence="2" id="KW-1185">Reference proteome</keyword>
<name>A0AAV4NIX1_CAEEX</name>
<evidence type="ECO:0000313" key="1">
    <source>
        <dbReference type="EMBL" id="GIX84736.1"/>
    </source>
</evidence>
<reference evidence="1 2" key="1">
    <citation type="submission" date="2021-06" db="EMBL/GenBank/DDBJ databases">
        <title>Caerostris extrusa draft genome.</title>
        <authorList>
            <person name="Kono N."/>
            <person name="Arakawa K."/>
        </authorList>
    </citation>
    <scope>NUCLEOTIDE SEQUENCE [LARGE SCALE GENOMIC DNA]</scope>
</reference>
<evidence type="ECO:0000313" key="2">
    <source>
        <dbReference type="Proteomes" id="UP001054945"/>
    </source>
</evidence>
<organism evidence="1 2">
    <name type="scientific">Caerostris extrusa</name>
    <name type="common">Bark spider</name>
    <name type="synonym">Caerostris bankana</name>
    <dbReference type="NCBI Taxonomy" id="172846"/>
    <lineage>
        <taxon>Eukaryota</taxon>
        <taxon>Metazoa</taxon>
        <taxon>Ecdysozoa</taxon>
        <taxon>Arthropoda</taxon>
        <taxon>Chelicerata</taxon>
        <taxon>Arachnida</taxon>
        <taxon>Araneae</taxon>
        <taxon>Araneomorphae</taxon>
        <taxon>Entelegynae</taxon>
        <taxon>Araneoidea</taxon>
        <taxon>Araneidae</taxon>
        <taxon>Caerostris</taxon>
    </lineage>
</organism>
<proteinExistence type="predicted"/>
<dbReference type="EMBL" id="BPLR01020997">
    <property type="protein sequence ID" value="GIX84736.1"/>
    <property type="molecule type" value="Genomic_DNA"/>
</dbReference>
<dbReference type="Proteomes" id="UP001054945">
    <property type="component" value="Unassembled WGS sequence"/>
</dbReference>
<evidence type="ECO:0008006" key="3">
    <source>
        <dbReference type="Google" id="ProtNLM"/>
    </source>
</evidence>
<dbReference type="PANTHER" id="PTHR19446">
    <property type="entry name" value="REVERSE TRANSCRIPTASES"/>
    <property type="match status" value="1"/>
</dbReference>
<dbReference type="AlphaFoldDB" id="A0AAV4NIX1"/>
<gene>
    <name evidence="1" type="ORF">CEXT_84141</name>
</gene>
<comment type="caution">
    <text evidence="1">The sequence shown here is derived from an EMBL/GenBank/DDBJ whole genome shotgun (WGS) entry which is preliminary data.</text>
</comment>
<protein>
    <recommendedName>
        <fullName evidence="3">Reverse transcriptase domain-containing protein</fullName>
    </recommendedName>
</protein>